<keyword evidence="2" id="KW-1185">Reference proteome</keyword>
<comment type="caution">
    <text evidence="1">The sequence shown here is derived from an EMBL/GenBank/DDBJ whole genome shotgun (WGS) entry which is preliminary data.</text>
</comment>
<proteinExistence type="predicted"/>
<evidence type="ECO:0000313" key="2">
    <source>
        <dbReference type="Proteomes" id="UP000304953"/>
    </source>
</evidence>
<protein>
    <submittedName>
        <fullName evidence="1">MBL fold metallo-hydrolase</fullName>
    </submittedName>
</protein>
<dbReference type="Proteomes" id="UP000304953">
    <property type="component" value="Unassembled WGS sequence"/>
</dbReference>
<gene>
    <name evidence="1" type="ORF">E5329_02485</name>
</gene>
<reference evidence="1" key="1">
    <citation type="submission" date="2019-04" db="EMBL/GenBank/DDBJ databases">
        <title>Microbes associate with the intestines of laboratory mice.</title>
        <authorList>
            <person name="Navarre W."/>
            <person name="Wong E."/>
            <person name="Huang K."/>
            <person name="Tropini C."/>
            <person name="Ng K."/>
            <person name="Yu B."/>
        </authorList>
    </citation>
    <scope>NUCLEOTIDE SEQUENCE</scope>
    <source>
        <strain evidence="1">NM01_1-7b</strain>
    </source>
</reference>
<dbReference type="EMBL" id="SRYA01000003">
    <property type="protein sequence ID" value="TGY98039.1"/>
    <property type="molecule type" value="Genomic_DNA"/>
</dbReference>
<evidence type="ECO:0000313" key="1">
    <source>
        <dbReference type="EMBL" id="TGY98039.1"/>
    </source>
</evidence>
<sequence length="321" mass="36329">MQAKKQQRVKMGMKIKVLAENTVYKRGYLGEHGLSLWMETKEKQYLFDMGQSGVFLQNADKMNLNLEQLDGIILSHGHYDHCGGMLAWTRKHKSCENPSGIPIYINRRAFDRKYSKHPVTGDLLFSGIQEDAEKWMKESGNLICTSEGRSEVTEDVYLLSKIPYATDFEAVPARFLKEVRSEMYQNEEEPGNEYQQPENLEKEKTNQSHLAADTMEDEQLLVIREDQGLCVFAGCAHPGMINCLNYVRSSFPGEHIHSLVAGMHLKGCRAKQLKLTIESLQEMDIDRIVPLHCTGMLAIAAIKEAMGDKCLLAEVGKTIVL</sequence>
<organism evidence="1 2">
    <name type="scientific">Petralouisia muris</name>
    <dbReference type="NCBI Taxonomy" id="3032872"/>
    <lineage>
        <taxon>Bacteria</taxon>
        <taxon>Bacillati</taxon>
        <taxon>Bacillota</taxon>
        <taxon>Clostridia</taxon>
        <taxon>Lachnospirales</taxon>
        <taxon>Lachnospiraceae</taxon>
        <taxon>Petralouisia</taxon>
    </lineage>
</organism>
<accession>A0AC61S132</accession>
<name>A0AC61S132_9FIRM</name>